<evidence type="ECO:0000313" key="5">
    <source>
        <dbReference type="Proteomes" id="UP000054516"/>
    </source>
</evidence>
<feature type="compositionally biased region" description="Low complexity" evidence="2">
    <location>
        <begin position="415"/>
        <end position="426"/>
    </location>
</feature>
<feature type="domain" description="Tyrosine-protein phosphatase" evidence="3">
    <location>
        <begin position="87"/>
        <end position="260"/>
    </location>
</feature>
<dbReference type="Proteomes" id="UP000054516">
    <property type="component" value="Unassembled WGS sequence"/>
</dbReference>
<dbReference type="OrthoDB" id="10252009at2759"/>
<organism evidence="4">
    <name type="scientific">Rosellinia necatrix</name>
    <name type="common">White root-rot fungus</name>
    <dbReference type="NCBI Taxonomy" id="77044"/>
    <lineage>
        <taxon>Eukaryota</taxon>
        <taxon>Fungi</taxon>
        <taxon>Dikarya</taxon>
        <taxon>Ascomycota</taxon>
        <taxon>Pezizomycotina</taxon>
        <taxon>Sordariomycetes</taxon>
        <taxon>Xylariomycetidae</taxon>
        <taxon>Xylariales</taxon>
        <taxon>Xylariaceae</taxon>
        <taxon>Rosellinia</taxon>
    </lineage>
</organism>
<dbReference type="InterPro" id="IPR029021">
    <property type="entry name" value="Prot-tyrosine_phosphatase-like"/>
</dbReference>
<dbReference type="STRING" id="77044.A0A1S7UHV7"/>
<evidence type="ECO:0000256" key="2">
    <source>
        <dbReference type="SAM" id="MobiDB-lite"/>
    </source>
</evidence>
<dbReference type="GO" id="GO:0062026">
    <property type="term" value="P:negative regulation of SCF-dependent proteasomal ubiquitin-dependent catabolic process"/>
    <property type="evidence" value="ECO:0007669"/>
    <property type="project" value="TreeGrafter"/>
</dbReference>
<dbReference type="GO" id="GO:0005737">
    <property type="term" value="C:cytoplasm"/>
    <property type="evidence" value="ECO:0007669"/>
    <property type="project" value="TreeGrafter"/>
</dbReference>
<dbReference type="SMART" id="SM00195">
    <property type="entry name" value="DSPc"/>
    <property type="match status" value="1"/>
</dbReference>
<evidence type="ECO:0000256" key="1">
    <source>
        <dbReference type="ARBA" id="ARBA00009649"/>
    </source>
</evidence>
<dbReference type="InterPro" id="IPR052449">
    <property type="entry name" value="STYX-Interacting_Phosphatase"/>
</dbReference>
<proteinExistence type="inferred from homology"/>
<gene>
    <name evidence="4" type="ORF">SAMD00023353_0102780</name>
</gene>
<dbReference type="GO" id="GO:0005654">
    <property type="term" value="C:nucleoplasm"/>
    <property type="evidence" value="ECO:0007669"/>
    <property type="project" value="TreeGrafter"/>
</dbReference>
<protein>
    <submittedName>
        <fullName evidence="4">Putative dual specificity phosphatase</fullName>
    </submittedName>
</protein>
<comment type="similarity">
    <text evidence="1">Belongs to the protein-tyrosine phosphatase family. Non-receptor class subfamily.</text>
</comment>
<dbReference type="SUPFAM" id="SSF52799">
    <property type="entry name" value="(Phosphotyrosine protein) phosphatases II"/>
    <property type="match status" value="1"/>
</dbReference>
<keyword evidence="5" id="KW-1185">Reference proteome</keyword>
<accession>A0A1S7UHV7</accession>
<dbReference type="GO" id="GO:0070372">
    <property type="term" value="P:regulation of ERK1 and ERK2 cascade"/>
    <property type="evidence" value="ECO:0007669"/>
    <property type="project" value="TreeGrafter"/>
</dbReference>
<dbReference type="AlphaFoldDB" id="A0A1S7UHV7"/>
<evidence type="ECO:0000313" key="4">
    <source>
        <dbReference type="EMBL" id="GAP82742.1"/>
    </source>
</evidence>
<feature type="compositionally biased region" description="Low complexity" evidence="2">
    <location>
        <begin position="387"/>
        <end position="397"/>
    </location>
</feature>
<feature type="region of interest" description="Disordered" evidence="2">
    <location>
        <begin position="381"/>
        <end position="463"/>
    </location>
</feature>
<feature type="compositionally biased region" description="Basic and acidic residues" evidence="2">
    <location>
        <begin position="436"/>
        <end position="450"/>
    </location>
</feature>
<dbReference type="CDD" id="cd14498">
    <property type="entry name" value="DSP"/>
    <property type="match status" value="1"/>
</dbReference>
<dbReference type="PANTHER" id="PTHR46588">
    <property type="entry name" value="SERINE/THREONINE/TYROSINE-INTERACTING PROTEIN"/>
    <property type="match status" value="1"/>
</dbReference>
<sequence length="463" mass="50790">MHHRDLPSSGRERRVKPTVPYTRVAPRLPPVVIPPPATVAPIRAVPCYDRIDPASLTQEDLAIITQNCIEQVAHDAVAVWGYSDRHVAQPILDYLLLGPSNVGRNRQWLREKRVTMIVAVRDARQAGLGLMNYDALAQEMGIEFQRIDITSYDELTGAYPHAIRLINDHMLRVYRQQAVGADNVQVKDGHMAIDHDKFRRGRVLVVCETGNERSASIVAAYLMAVIGLPMVEACQFINSIRFCVNFDDPLKHTLIAYEDILKAQRAVHQHELKSRSKGVDSYKTGLNDTHSNSIHSNGTHLNDTHSNGIHIDNTHLNGTHLNGTLSTHMRSDCMPLNNTLLSGTFVNVKLVNGTLSNGTPMNGTASNGRIVSGTISSGTWGGGGTLSDVTSSDVTSSKDMPSNPVKRGIDETSDSDTGSETGSESDIGSDDVSDVEMIKVDRHGSRDRQRFAGRSPFIPFADF</sequence>
<dbReference type="PANTHER" id="PTHR46588:SF1">
    <property type="entry name" value="SERINE_THREONINE_TYROSINE-INTERACTING PROTEIN"/>
    <property type="match status" value="1"/>
</dbReference>
<dbReference type="Gene3D" id="3.90.190.10">
    <property type="entry name" value="Protein tyrosine phosphatase superfamily"/>
    <property type="match status" value="1"/>
</dbReference>
<dbReference type="Pfam" id="PF00782">
    <property type="entry name" value="DSPc"/>
    <property type="match status" value="1"/>
</dbReference>
<dbReference type="GO" id="GO:0140096">
    <property type="term" value="F:catalytic activity, acting on a protein"/>
    <property type="evidence" value="ECO:0007669"/>
    <property type="project" value="UniProtKB-ARBA"/>
</dbReference>
<name>A0A1S7UHV7_ROSNE</name>
<evidence type="ECO:0000259" key="3">
    <source>
        <dbReference type="SMART" id="SM00195"/>
    </source>
</evidence>
<dbReference type="GO" id="GO:1990444">
    <property type="term" value="F:F-box domain binding"/>
    <property type="evidence" value="ECO:0007669"/>
    <property type="project" value="TreeGrafter"/>
</dbReference>
<dbReference type="EMBL" id="DF977446">
    <property type="protein sequence ID" value="GAP82742.1"/>
    <property type="molecule type" value="Genomic_DNA"/>
</dbReference>
<dbReference type="InterPro" id="IPR000340">
    <property type="entry name" value="Dual-sp_phosphatase_cat-dom"/>
</dbReference>
<dbReference type="InterPro" id="IPR020422">
    <property type="entry name" value="TYR_PHOSPHATASE_DUAL_dom"/>
</dbReference>
<reference evidence="4" key="1">
    <citation type="submission" date="2016-03" db="EMBL/GenBank/DDBJ databases">
        <title>Draft genome sequence of Rosellinia necatrix.</title>
        <authorList>
            <person name="Kanematsu S."/>
        </authorList>
    </citation>
    <scope>NUCLEOTIDE SEQUENCE [LARGE SCALE GENOMIC DNA]</scope>
    <source>
        <strain evidence="4">W97</strain>
    </source>
</reference>